<dbReference type="Gramene" id="rna-AYBTSS11_LOCUS20697">
    <property type="protein sequence ID" value="CAJ1965166.1"/>
    <property type="gene ID" value="gene-AYBTSS11_LOCUS20697"/>
</dbReference>
<protein>
    <submittedName>
        <fullName evidence="1">Uncharacterized protein</fullName>
    </submittedName>
</protein>
<reference evidence="1" key="1">
    <citation type="submission" date="2023-10" db="EMBL/GenBank/DDBJ databases">
        <authorList>
            <person name="Domelevo Entfellner J.-B."/>
        </authorList>
    </citation>
    <scope>NUCLEOTIDE SEQUENCE</scope>
</reference>
<keyword evidence="2" id="KW-1185">Reference proteome</keyword>
<feature type="non-terminal residue" evidence="1">
    <location>
        <position position="74"/>
    </location>
</feature>
<evidence type="ECO:0000313" key="2">
    <source>
        <dbReference type="Proteomes" id="UP001189624"/>
    </source>
</evidence>
<accession>A0AA86T7J2</accession>
<dbReference type="AlphaFoldDB" id="A0AA86T7J2"/>
<organism evidence="1 2">
    <name type="scientific">Sphenostylis stenocarpa</name>
    <dbReference type="NCBI Taxonomy" id="92480"/>
    <lineage>
        <taxon>Eukaryota</taxon>
        <taxon>Viridiplantae</taxon>
        <taxon>Streptophyta</taxon>
        <taxon>Embryophyta</taxon>
        <taxon>Tracheophyta</taxon>
        <taxon>Spermatophyta</taxon>
        <taxon>Magnoliopsida</taxon>
        <taxon>eudicotyledons</taxon>
        <taxon>Gunneridae</taxon>
        <taxon>Pentapetalae</taxon>
        <taxon>rosids</taxon>
        <taxon>fabids</taxon>
        <taxon>Fabales</taxon>
        <taxon>Fabaceae</taxon>
        <taxon>Papilionoideae</taxon>
        <taxon>50 kb inversion clade</taxon>
        <taxon>NPAAA clade</taxon>
        <taxon>indigoferoid/millettioid clade</taxon>
        <taxon>Phaseoleae</taxon>
        <taxon>Sphenostylis</taxon>
    </lineage>
</organism>
<sequence length="74" mass="9026">MELDEFAPARVGYGRITKEYLDNIKKKNVCPKLRRREWLRRLTRRKKSSLENLHKDYLTHERMTRTKDHVTKLG</sequence>
<gene>
    <name evidence="1" type="ORF">AYBTSS11_LOCUS20697</name>
</gene>
<dbReference type="EMBL" id="OY731403">
    <property type="protein sequence ID" value="CAJ1965166.1"/>
    <property type="molecule type" value="Genomic_DNA"/>
</dbReference>
<name>A0AA86T7J2_9FABA</name>
<proteinExistence type="predicted"/>
<evidence type="ECO:0000313" key="1">
    <source>
        <dbReference type="EMBL" id="CAJ1965166.1"/>
    </source>
</evidence>
<dbReference type="Proteomes" id="UP001189624">
    <property type="component" value="Chromosome 6"/>
</dbReference>